<sequence>MSRVVSLLNLITGLTLLSDRGMAYTSSQSCARLAAFTDDIALKLPVLCNPHVDDGTGDRPASER</sequence>
<keyword evidence="2" id="KW-1185">Reference proteome</keyword>
<dbReference type="EMBL" id="AP024960">
    <property type="protein sequence ID" value="BCZ85699.1"/>
    <property type="molecule type" value="Genomic_DNA"/>
</dbReference>
<organism evidence="1 2">
    <name type="scientific">Paraburkholderia terrae</name>
    <dbReference type="NCBI Taxonomy" id="311230"/>
    <lineage>
        <taxon>Bacteria</taxon>
        <taxon>Pseudomonadati</taxon>
        <taxon>Pseudomonadota</taxon>
        <taxon>Betaproteobacteria</taxon>
        <taxon>Burkholderiales</taxon>
        <taxon>Burkholderiaceae</taxon>
        <taxon>Paraburkholderia</taxon>
    </lineage>
</organism>
<protein>
    <recommendedName>
        <fullName evidence="3">Integrase catalytic domain-containing protein</fullName>
    </recommendedName>
</protein>
<gene>
    <name evidence="1" type="ORF">PTKU64_93740</name>
</gene>
<evidence type="ECO:0000313" key="2">
    <source>
        <dbReference type="Proteomes" id="UP001319874"/>
    </source>
</evidence>
<evidence type="ECO:0000313" key="1">
    <source>
        <dbReference type="EMBL" id="BCZ85699.1"/>
    </source>
</evidence>
<geneLocation type="plasmid" evidence="1 2">
    <name>pPT70</name>
</geneLocation>
<reference evidence="1 2" key="1">
    <citation type="journal article" date="2022" name="Front. Microbiol.">
        <title>Identification and characterization of a novel class of self-sufficient cytochrome P450 hydroxylase involved in cyclohexanecarboxylate degradation in Paraburkholderia terrae strain KU-64.</title>
        <authorList>
            <person name="Yamamoto T."/>
            <person name="Hasegawa Y."/>
            <person name="Iwaki H."/>
        </authorList>
    </citation>
    <scope>NUCLEOTIDE SEQUENCE [LARGE SCALE GENOMIC DNA]</scope>
    <source>
        <strain evidence="1 2">KU-64</strain>
    </source>
</reference>
<proteinExistence type="predicted"/>
<name>A0ABM7U322_9BURK</name>
<keyword evidence="1" id="KW-0614">Plasmid</keyword>
<dbReference type="Proteomes" id="UP001319874">
    <property type="component" value="Plasmid pPT70"/>
</dbReference>
<evidence type="ECO:0008006" key="3">
    <source>
        <dbReference type="Google" id="ProtNLM"/>
    </source>
</evidence>
<accession>A0ABM7U322</accession>